<evidence type="ECO:0000259" key="9">
    <source>
        <dbReference type="SMART" id="SM00415"/>
    </source>
</evidence>
<dbReference type="Pfam" id="PF00447">
    <property type="entry name" value="HSF_DNA-bind"/>
    <property type="match status" value="1"/>
</dbReference>
<sequence length="217" mass="24398">TSNVSVLNMDLAVSASPVPQVRGERVARDAASGTIKEENSSQGSREVPCAKRVHLSLPEESSGKANDFSSYSFLKKLWEIVGSDQFQSIWWGDDGNSIVIAAKFFQKDVLARRGPLRIFEIDSMKTFIRQLHLHGFFIMEGHLTTSAPRDKFLGDEAEVSAFTDVLHYYNRYFKKDYPHLLRRGKQRVGAKRRAPAALSPGPDLKEGCQRRSPLKTQ</sequence>
<proteinExistence type="inferred from homology"/>
<dbReference type="InterPro" id="IPR036390">
    <property type="entry name" value="WH_DNA-bd_sf"/>
</dbReference>
<keyword evidence="3" id="KW-0805">Transcription regulation</keyword>
<dbReference type="GO" id="GO:0005634">
    <property type="term" value="C:nucleus"/>
    <property type="evidence" value="ECO:0007669"/>
    <property type="project" value="UniProtKB-SubCell"/>
</dbReference>
<comment type="caution">
    <text evidence="10">The sequence shown here is derived from an EMBL/GenBank/DDBJ whole genome shotgun (WGS) entry which is preliminary data.</text>
</comment>
<evidence type="ECO:0000256" key="4">
    <source>
        <dbReference type="ARBA" id="ARBA00023125"/>
    </source>
</evidence>
<dbReference type="FunFam" id="1.10.10.10:FF:000349">
    <property type="entry name" value="Heat shock transcription factor, Y-linked"/>
    <property type="match status" value="1"/>
</dbReference>
<evidence type="ECO:0000256" key="2">
    <source>
        <dbReference type="ARBA" id="ARBA00006403"/>
    </source>
</evidence>
<evidence type="ECO:0000256" key="6">
    <source>
        <dbReference type="ARBA" id="ARBA00023242"/>
    </source>
</evidence>
<evidence type="ECO:0000313" key="10">
    <source>
        <dbReference type="EMBL" id="NXL94384.1"/>
    </source>
</evidence>
<dbReference type="EMBL" id="VXAV01010687">
    <property type="protein sequence ID" value="NXL94384.1"/>
    <property type="molecule type" value="Genomic_DNA"/>
</dbReference>
<dbReference type="SUPFAM" id="SSF46785">
    <property type="entry name" value="Winged helix' DNA-binding domain"/>
    <property type="match status" value="1"/>
</dbReference>
<keyword evidence="5" id="KW-0804">Transcription</keyword>
<dbReference type="GO" id="GO:0003700">
    <property type="term" value="F:DNA-binding transcription factor activity"/>
    <property type="evidence" value="ECO:0007669"/>
    <property type="project" value="InterPro"/>
</dbReference>
<dbReference type="PANTHER" id="PTHR10015">
    <property type="entry name" value="HEAT SHOCK TRANSCRIPTION FACTOR"/>
    <property type="match status" value="1"/>
</dbReference>
<evidence type="ECO:0000256" key="8">
    <source>
        <dbReference type="SAM" id="MobiDB-lite"/>
    </source>
</evidence>
<organism evidence="10 11">
    <name type="scientific">Alectura lathami</name>
    <name type="common">Australian brush turkey</name>
    <dbReference type="NCBI Taxonomy" id="81907"/>
    <lineage>
        <taxon>Eukaryota</taxon>
        <taxon>Metazoa</taxon>
        <taxon>Chordata</taxon>
        <taxon>Craniata</taxon>
        <taxon>Vertebrata</taxon>
        <taxon>Euteleostomi</taxon>
        <taxon>Archelosauria</taxon>
        <taxon>Archosauria</taxon>
        <taxon>Dinosauria</taxon>
        <taxon>Saurischia</taxon>
        <taxon>Theropoda</taxon>
        <taxon>Coelurosauria</taxon>
        <taxon>Aves</taxon>
        <taxon>Neognathae</taxon>
        <taxon>Galloanserae</taxon>
        <taxon>Galliformes</taxon>
        <taxon>Megapodiidae</taxon>
        <taxon>Alectura</taxon>
    </lineage>
</organism>
<dbReference type="Proteomes" id="UP000562322">
    <property type="component" value="Unassembled WGS sequence"/>
</dbReference>
<dbReference type="PANTHER" id="PTHR10015:SF336">
    <property type="entry name" value="HEAT SHOCK TRANSCRIPTION FACTOR, Y-LINKED"/>
    <property type="match status" value="1"/>
</dbReference>
<evidence type="ECO:0000256" key="3">
    <source>
        <dbReference type="ARBA" id="ARBA00023015"/>
    </source>
</evidence>
<protein>
    <submittedName>
        <fullName evidence="10">HSFY1 protein</fullName>
    </submittedName>
</protein>
<dbReference type="InterPro" id="IPR000232">
    <property type="entry name" value="HSF_DNA-bd"/>
</dbReference>
<dbReference type="OrthoDB" id="6418155at2759"/>
<feature type="non-terminal residue" evidence="10">
    <location>
        <position position="217"/>
    </location>
</feature>
<evidence type="ECO:0000256" key="7">
    <source>
        <dbReference type="RuleBase" id="RU004020"/>
    </source>
</evidence>
<comment type="subcellular location">
    <subcellularLocation>
        <location evidence="1">Nucleus</location>
    </subcellularLocation>
</comment>
<dbReference type="GO" id="GO:0043565">
    <property type="term" value="F:sequence-specific DNA binding"/>
    <property type="evidence" value="ECO:0007669"/>
    <property type="project" value="InterPro"/>
</dbReference>
<evidence type="ECO:0000256" key="1">
    <source>
        <dbReference type="ARBA" id="ARBA00004123"/>
    </source>
</evidence>
<accession>A0A7L0WUF6</accession>
<feature type="region of interest" description="Disordered" evidence="8">
    <location>
        <begin position="186"/>
        <end position="217"/>
    </location>
</feature>
<feature type="domain" description="HSF-type DNA-binding" evidence="9">
    <location>
        <begin position="69"/>
        <end position="187"/>
    </location>
</feature>
<feature type="non-terminal residue" evidence="10">
    <location>
        <position position="1"/>
    </location>
</feature>
<feature type="region of interest" description="Disordered" evidence="8">
    <location>
        <begin position="23"/>
        <end position="46"/>
    </location>
</feature>
<name>A0A7L0WUF6_ALELA</name>
<gene>
    <name evidence="10" type="primary">Hsfy1_2</name>
    <name evidence="10" type="ORF">ALELAT_R06837</name>
</gene>
<keyword evidence="4" id="KW-0238">DNA-binding</keyword>
<dbReference type="InterPro" id="IPR036388">
    <property type="entry name" value="WH-like_DNA-bd_sf"/>
</dbReference>
<reference evidence="10 11" key="1">
    <citation type="submission" date="2019-09" db="EMBL/GenBank/DDBJ databases">
        <title>Bird 10,000 Genomes (B10K) Project - Family phase.</title>
        <authorList>
            <person name="Zhang G."/>
        </authorList>
    </citation>
    <scope>NUCLEOTIDE SEQUENCE [LARGE SCALE GENOMIC DNA]</scope>
    <source>
        <strain evidence="10">B10K-DU-001-39</strain>
        <tissue evidence="10">Muscle</tissue>
    </source>
</reference>
<evidence type="ECO:0000256" key="5">
    <source>
        <dbReference type="ARBA" id="ARBA00023163"/>
    </source>
</evidence>
<dbReference type="AlphaFoldDB" id="A0A7L0WUF6"/>
<dbReference type="SMART" id="SM00415">
    <property type="entry name" value="HSF"/>
    <property type="match status" value="1"/>
</dbReference>
<evidence type="ECO:0000313" key="11">
    <source>
        <dbReference type="Proteomes" id="UP000562322"/>
    </source>
</evidence>
<comment type="similarity">
    <text evidence="2 7">Belongs to the HSF family.</text>
</comment>
<keyword evidence="6" id="KW-0539">Nucleus</keyword>
<dbReference type="Gene3D" id="1.10.10.10">
    <property type="entry name" value="Winged helix-like DNA-binding domain superfamily/Winged helix DNA-binding domain"/>
    <property type="match status" value="1"/>
</dbReference>
<keyword evidence="11" id="KW-1185">Reference proteome</keyword>